<dbReference type="Pfam" id="PF02721">
    <property type="entry name" value="DUF223"/>
    <property type="match status" value="1"/>
</dbReference>
<evidence type="ECO:0000259" key="1">
    <source>
        <dbReference type="Pfam" id="PF02721"/>
    </source>
</evidence>
<gene>
    <name evidence="3" type="ORF">POM88_036327</name>
</gene>
<reference evidence="3" key="1">
    <citation type="submission" date="2023-02" db="EMBL/GenBank/DDBJ databases">
        <title>Genome of toxic invasive species Heracleum sosnowskyi carries increased number of genes despite the absence of recent whole-genome duplications.</title>
        <authorList>
            <person name="Schelkunov M."/>
            <person name="Shtratnikova V."/>
            <person name="Makarenko M."/>
            <person name="Klepikova A."/>
            <person name="Omelchenko D."/>
            <person name="Novikova G."/>
            <person name="Obukhova E."/>
            <person name="Bogdanov V."/>
            <person name="Penin A."/>
            <person name="Logacheva M."/>
        </authorList>
    </citation>
    <scope>NUCLEOTIDE SEQUENCE</scope>
    <source>
        <strain evidence="3">Hsosn_3</strain>
        <tissue evidence="3">Leaf</tissue>
    </source>
</reference>
<evidence type="ECO:0000259" key="2">
    <source>
        <dbReference type="Pfam" id="PF08646"/>
    </source>
</evidence>
<dbReference type="CDD" id="cd04481">
    <property type="entry name" value="RPA1_DBD_B_like"/>
    <property type="match status" value="1"/>
</dbReference>
<dbReference type="EMBL" id="JAUIZM010000008">
    <property type="protein sequence ID" value="KAK1370235.1"/>
    <property type="molecule type" value="Genomic_DNA"/>
</dbReference>
<dbReference type="InterPro" id="IPR013955">
    <property type="entry name" value="Rep_factor-A_C"/>
</dbReference>
<evidence type="ECO:0000313" key="4">
    <source>
        <dbReference type="Proteomes" id="UP001237642"/>
    </source>
</evidence>
<keyword evidence="4" id="KW-1185">Reference proteome</keyword>
<dbReference type="PANTHER" id="PTHR47165:SF4">
    <property type="entry name" value="OS03G0429900 PROTEIN"/>
    <property type="match status" value="1"/>
</dbReference>
<dbReference type="Pfam" id="PF08646">
    <property type="entry name" value="Rep_fac-A_C"/>
    <property type="match status" value="1"/>
</dbReference>
<dbReference type="Proteomes" id="UP001237642">
    <property type="component" value="Unassembled WGS sequence"/>
</dbReference>
<proteinExistence type="predicted"/>
<protein>
    <submittedName>
        <fullName evidence="3">DUF223 domain-containing protein</fullName>
    </submittedName>
</protein>
<organism evidence="3 4">
    <name type="scientific">Heracleum sosnowskyi</name>
    <dbReference type="NCBI Taxonomy" id="360622"/>
    <lineage>
        <taxon>Eukaryota</taxon>
        <taxon>Viridiplantae</taxon>
        <taxon>Streptophyta</taxon>
        <taxon>Embryophyta</taxon>
        <taxon>Tracheophyta</taxon>
        <taxon>Spermatophyta</taxon>
        <taxon>Magnoliopsida</taxon>
        <taxon>eudicotyledons</taxon>
        <taxon>Gunneridae</taxon>
        <taxon>Pentapetalae</taxon>
        <taxon>asterids</taxon>
        <taxon>campanulids</taxon>
        <taxon>Apiales</taxon>
        <taxon>Apiaceae</taxon>
        <taxon>Apioideae</taxon>
        <taxon>apioid superclade</taxon>
        <taxon>Tordylieae</taxon>
        <taxon>Tordyliinae</taxon>
        <taxon>Heracleum</taxon>
    </lineage>
</organism>
<dbReference type="SUPFAM" id="SSF50249">
    <property type="entry name" value="Nucleic acid-binding proteins"/>
    <property type="match status" value="5"/>
</dbReference>
<feature type="domain" description="Replication factor A C-terminal" evidence="2">
    <location>
        <begin position="289"/>
        <end position="413"/>
    </location>
</feature>
<dbReference type="AlphaFoldDB" id="A0AAD8HMZ5"/>
<feature type="domain" description="Replication protein A 70 kDa DNA-binding subunit B/D first OB fold" evidence="1">
    <location>
        <begin position="9"/>
        <end position="114"/>
    </location>
</feature>
<accession>A0AAD8HMZ5</accession>
<dbReference type="Gene3D" id="2.40.50.140">
    <property type="entry name" value="Nucleic acid-binding proteins"/>
    <property type="match status" value="5"/>
</dbReference>
<dbReference type="InterPro" id="IPR012340">
    <property type="entry name" value="NA-bd_OB-fold"/>
</dbReference>
<evidence type="ECO:0000313" key="3">
    <source>
        <dbReference type="EMBL" id="KAK1370235.1"/>
    </source>
</evidence>
<comment type="caution">
    <text evidence="3">The sequence shown here is derived from an EMBL/GenBank/DDBJ whole genome shotgun (WGS) entry which is preliminary data.</text>
</comment>
<sequence>MESKALFNKYDKVQHLKTERTDWTICVRAQAVWKGINRMTQEFRGLNVIFIDDSNSRIHTFLSAKICDLFPKPPKEGGIYSLSNFHVRVYSDDEKNRAVRFSKHIYFANHTQLTLEEDNITNIAPYAFDLYELNDVKKFVSDSRFLIDVVGIIEDCNMKCVRSREDESKMHIKFRINDGRSIVNVTFFNTLAEDLEKELKNMKEEPVTIIIASAKVNEHEGALCLNNYPATRFYLNTDHYSVKIMKERLLDPTFSIKEKVAEEGNAPPIFTVADIKKLPKEYTESKVRCQITVKKVEQKTNWYDYVCTSCGEEVDIVEGRYKCLKCVRNIPYPDKRFRLATICNDTTGILAIVFPDDEIQRILGKNAFDVADEVGDDMTFPLVLKSFEKKEFLVTLKICERNLNKSSNIYTAIELNDPVESLGNHNPKKVEPAQVNDKSLTMEIDETIDILSSPPTAKSSNKVRTRDKNQFVPYEMEDNVPISKYKVVKIEKRARMHAFVPGMIADEYEQKIQVGKIYYIENFTVKNYRTEDKFRSVRNENQIIINNDTILEPLEENQASIKRCWFDLYELGDLRPLSKQTTFLTDVIGVIEEHDPIGKIRNVNGVIQSQIKFKITDGSKSVQVTFWDEFAEYFAEMLKEETVYPIILIIGSARVTLWREEVILTNVGATTFYINCNHRSVLEIRKIFEVYITANDETGSIVLILEDREVRSLMGKTVFQMMNEGNKLEVFPNIFHTLNKHYTVKICLTEENIHRKTNIYVVTDIMEGFYVELIHEQQTSIPHPIESMESQVSFNE</sequence>
<name>A0AAD8HMZ5_9APIA</name>
<dbReference type="InterPro" id="IPR003871">
    <property type="entry name" value="RFA1B/D_OB_1st"/>
</dbReference>
<dbReference type="PANTHER" id="PTHR47165">
    <property type="entry name" value="OS03G0429900 PROTEIN"/>
    <property type="match status" value="1"/>
</dbReference>
<reference evidence="3" key="2">
    <citation type="submission" date="2023-05" db="EMBL/GenBank/DDBJ databases">
        <authorList>
            <person name="Schelkunov M.I."/>
        </authorList>
    </citation>
    <scope>NUCLEOTIDE SEQUENCE</scope>
    <source>
        <strain evidence="3">Hsosn_3</strain>
        <tissue evidence="3">Leaf</tissue>
    </source>
</reference>